<dbReference type="RefSeq" id="WP_176948495.1">
    <property type="nucleotide sequence ID" value="NZ_JABXYK010000002.1"/>
</dbReference>
<dbReference type="EMBL" id="JABXYK010000002">
    <property type="protein sequence ID" value="NVP54479.1"/>
    <property type="molecule type" value="Genomic_DNA"/>
</dbReference>
<keyword evidence="2" id="KW-1185">Reference proteome</keyword>
<proteinExistence type="predicted"/>
<gene>
    <name evidence="1" type="ORF">HV823_04315</name>
</gene>
<sequence>MFGQYSFSDHMTPDRFAKLEPHLQTEALLLATETGLPLPAVAASIAISNETARRLMTQRHAYASANAPAMWTEPDSLADVGSNKMKVLFALIEAGGEVKASLSLDDIAHFAEISARSAPRAMRDLATAGFVVCLKRGAPNAPAVYRVTADGIEASRNARGAR</sequence>
<reference evidence="1 2" key="1">
    <citation type="submission" date="2020-06" db="EMBL/GenBank/DDBJ databases">
        <title>Rhizobium sp.nov. isolated from the tomato plant.</title>
        <authorList>
            <person name="Thin K.K."/>
            <person name="Zhang X."/>
            <person name="He S."/>
        </authorList>
    </citation>
    <scope>NUCLEOTIDE SEQUENCE [LARGE SCALE GENOMIC DNA]</scope>
    <source>
        <strain evidence="1 2">DBTS2</strain>
    </source>
</reference>
<name>A0ABX2QDI2_9HYPH</name>
<evidence type="ECO:0000313" key="2">
    <source>
        <dbReference type="Proteomes" id="UP000659172"/>
    </source>
</evidence>
<dbReference type="Proteomes" id="UP000659172">
    <property type="component" value="Unassembled WGS sequence"/>
</dbReference>
<evidence type="ECO:0000313" key="1">
    <source>
        <dbReference type="EMBL" id="NVP54479.1"/>
    </source>
</evidence>
<accession>A0ABX2QDI2</accession>
<comment type="caution">
    <text evidence="1">The sequence shown here is derived from an EMBL/GenBank/DDBJ whole genome shotgun (WGS) entry which is preliminary data.</text>
</comment>
<evidence type="ECO:0008006" key="3">
    <source>
        <dbReference type="Google" id="ProtNLM"/>
    </source>
</evidence>
<organism evidence="1 2">
    <name type="scientific">Mycoplana rhizolycopersici</name>
    <dbReference type="NCBI Taxonomy" id="2746702"/>
    <lineage>
        <taxon>Bacteria</taxon>
        <taxon>Pseudomonadati</taxon>
        <taxon>Pseudomonadota</taxon>
        <taxon>Alphaproteobacteria</taxon>
        <taxon>Hyphomicrobiales</taxon>
        <taxon>Rhizobiaceae</taxon>
        <taxon>Mycoplana</taxon>
    </lineage>
</organism>
<protein>
    <recommendedName>
        <fullName evidence="3">Transcriptional regulator</fullName>
    </recommendedName>
</protein>